<evidence type="ECO:0000256" key="2">
    <source>
        <dbReference type="ARBA" id="ARBA00022801"/>
    </source>
</evidence>
<dbReference type="Gene3D" id="3.40.50.1820">
    <property type="entry name" value="alpha/beta hydrolase"/>
    <property type="match status" value="1"/>
</dbReference>
<gene>
    <name evidence="5" type="ORF">CAP_6619</name>
</gene>
<keyword evidence="6" id="KW-1185">Reference proteome</keyword>
<evidence type="ECO:0000313" key="6">
    <source>
        <dbReference type="Proteomes" id="UP000019678"/>
    </source>
</evidence>
<feature type="compositionally biased region" description="Low complexity" evidence="3">
    <location>
        <begin position="54"/>
        <end position="92"/>
    </location>
</feature>
<dbReference type="InterPro" id="IPR003140">
    <property type="entry name" value="PLipase/COase/thioEstase"/>
</dbReference>
<dbReference type="SUPFAM" id="SSF53474">
    <property type="entry name" value="alpha/beta-Hydrolases"/>
    <property type="match status" value="1"/>
</dbReference>
<evidence type="ECO:0000313" key="5">
    <source>
        <dbReference type="EMBL" id="EYF02729.1"/>
    </source>
</evidence>
<dbReference type="InterPro" id="IPR050565">
    <property type="entry name" value="LYPA1-2/EST-like"/>
</dbReference>
<dbReference type="PANTHER" id="PTHR10655:SF17">
    <property type="entry name" value="LYSOPHOSPHOLIPASE-LIKE PROTEIN 1"/>
    <property type="match status" value="1"/>
</dbReference>
<dbReference type="eggNOG" id="COG0400">
    <property type="taxonomic scope" value="Bacteria"/>
</dbReference>
<keyword evidence="2" id="KW-0378">Hydrolase</keyword>
<organism evidence="5 6">
    <name type="scientific">Chondromyces apiculatus DSM 436</name>
    <dbReference type="NCBI Taxonomy" id="1192034"/>
    <lineage>
        <taxon>Bacteria</taxon>
        <taxon>Pseudomonadati</taxon>
        <taxon>Myxococcota</taxon>
        <taxon>Polyangia</taxon>
        <taxon>Polyangiales</taxon>
        <taxon>Polyangiaceae</taxon>
        <taxon>Chondromyces</taxon>
    </lineage>
</organism>
<protein>
    <recommendedName>
        <fullName evidence="4">Phospholipase/carboxylesterase/thioesterase domain-containing protein</fullName>
    </recommendedName>
</protein>
<feature type="region of interest" description="Disordered" evidence="3">
    <location>
        <begin position="41"/>
        <end position="92"/>
    </location>
</feature>
<dbReference type="InterPro" id="IPR029058">
    <property type="entry name" value="AB_hydrolase_fold"/>
</dbReference>
<sequence>MSSQTRPSRPSRASSTSRARRHLAVGSLVLAFLGLASGCDKPPSAGGARETRETAGATSAAPSPSAGTPATGVSSVGASPGASPAPPGSGSVVATAGKPAIEYLEILSGGAKATDTLPMVVALHGRGDKPESFQEVLAGFDKPARFIVPRGLTPLGNGYSWFALEGGLMAEITGTGILQAADGVAALVKTLAAERPTMGKPIVLGFSQGGALSFALALWHPEVISAAFPVGGWAPPAVLAGKGTSVPIRAMHGEADERVPIGPTREAVAALKARGVQAELKGYPGIGHAVSPEMRLDLAQMVRDALPAAAAPK</sequence>
<dbReference type="AlphaFoldDB" id="A0A017T0F5"/>
<dbReference type="GO" id="GO:0016787">
    <property type="term" value="F:hydrolase activity"/>
    <property type="evidence" value="ECO:0007669"/>
    <property type="project" value="UniProtKB-KW"/>
</dbReference>
<feature type="compositionally biased region" description="Low complexity" evidence="3">
    <location>
        <begin position="1"/>
        <end position="17"/>
    </location>
</feature>
<accession>A0A017T0F5</accession>
<evidence type="ECO:0000256" key="3">
    <source>
        <dbReference type="SAM" id="MobiDB-lite"/>
    </source>
</evidence>
<evidence type="ECO:0000256" key="1">
    <source>
        <dbReference type="ARBA" id="ARBA00006499"/>
    </source>
</evidence>
<evidence type="ECO:0000259" key="4">
    <source>
        <dbReference type="Pfam" id="PF02230"/>
    </source>
</evidence>
<feature type="domain" description="Phospholipase/carboxylesterase/thioesterase" evidence="4">
    <location>
        <begin position="105"/>
        <end position="295"/>
    </location>
</feature>
<name>A0A017T0F5_9BACT</name>
<feature type="region of interest" description="Disordered" evidence="3">
    <location>
        <begin position="1"/>
        <end position="20"/>
    </location>
</feature>
<dbReference type="PANTHER" id="PTHR10655">
    <property type="entry name" value="LYSOPHOSPHOLIPASE-RELATED"/>
    <property type="match status" value="1"/>
</dbReference>
<dbReference type="RefSeq" id="WP_197041417.1">
    <property type="nucleotide sequence ID" value="NZ_ASRX01000056.1"/>
</dbReference>
<dbReference type="Proteomes" id="UP000019678">
    <property type="component" value="Unassembled WGS sequence"/>
</dbReference>
<dbReference type="EMBL" id="ASRX01000056">
    <property type="protein sequence ID" value="EYF02729.1"/>
    <property type="molecule type" value="Genomic_DNA"/>
</dbReference>
<dbReference type="Pfam" id="PF02230">
    <property type="entry name" value="Abhydrolase_2"/>
    <property type="match status" value="1"/>
</dbReference>
<proteinExistence type="inferred from homology"/>
<comment type="similarity">
    <text evidence="1">Belongs to the AB hydrolase superfamily. AB hydrolase 2 family.</text>
</comment>
<dbReference type="STRING" id="1192034.CAP_6619"/>
<reference evidence="5 6" key="1">
    <citation type="submission" date="2013-05" db="EMBL/GenBank/DDBJ databases">
        <title>Genome assembly of Chondromyces apiculatus DSM 436.</title>
        <authorList>
            <person name="Sharma G."/>
            <person name="Khatri I."/>
            <person name="Kaur C."/>
            <person name="Mayilraj S."/>
            <person name="Subramanian S."/>
        </authorList>
    </citation>
    <scope>NUCLEOTIDE SEQUENCE [LARGE SCALE GENOMIC DNA]</scope>
    <source>
        <strain evidence="5 6">DSM 436</strain>
    </source>
</reference>
<comment type="caution">
    <text evidence="5">The sequence shown here is derived from an EMBL/GenBank/DDBJ whole genome shotgun (WGS) entry which is preliminary data.</text>
</comment>